<feature type="region of interest" description="Disordered" evidence="9">
    <location>
        <begin position="45"/>
        <end position="83"/>
    </location>
</feature>
<keyword evidence="4" id="KW-1000">Mitochondrion outer membrane</keyword>
<keyword evidence="3 10" id="KW-0812">Transmembrane</keyword>
<evidence type="ECO:0000256" key="9">
    <source>
        <dbReference type="SAM" id="MobiDB-lite"/>
    </source>
</evidence>
<keyword evidence="6" id="KW-0496">Mitochondrion</keyword>
<gene>
    <name evidence="12" type="ORF">WMSIL1_LOCUS4493</name>
</gene>
<accession>A0A564YB52</accession>
<evidence type="ECO:0000256" key="8">
    <source>
        <dbReference type="SAM" id="Coils"/>
    </source>
</evidence>
<evidence type="ECO:0000256" key="3">
    <source>
        <dbReference type="ARBA" id="ARBA00022692"/>
    </source>
</evidence>
<evidence type="ECO:0000313" key="12">
    <source>
        <dbReference type="EMBL" id="VUZ44502.1"/>
    </source>
</evidence>
<evidence type="ECO:0000259" key="11">
    <source>
        <dbReference type="Pfam" id="PF05644"/>
    </source>
</evidence>
<organism evidence="12 13">
    <name type="scientific">Hymenolepis diminuta</name>
    <name type="common">Rat tapeworm</name>
    <dbReference type="NCBI Taxonomy" id="6216"/>
    <lineage>
        <taxon>Eukaryota</taxon>
        <taxon>Metazoa</taxon>
        <taxon>Spiralia</taxon>
        <taxon>Lophotrochozoa</taxon>
        <taxon>Platyhelminthes</taxon>
        <taxon>Cestoda</taxon>
        <taxon>Eucestoda</taxon>
        <taxon>Cyclophyllidea</taxon>
        <taxon>Hymenolepididae</taxon>
        <taxon>Hymenolepis</taxon>
    </lineage>
</organism>
<feature type="compositionally biased region" description="Basic and acidic residues" evidence="9">
    <location>
        <begin position="51"/>
        <end position="72"/>
    </location>
</feature>
<evidence type="ECO:0000256" key="1">
    <source>
        <dbReference type="ARBA" id="ARBA00004167"/>
    </source>
</evidence>
<evidence type="ECO:0000256" key="2">
    <source>
        <dbReference type="ARBA" id="ARBA00004294"/>
    </source>
</evidence>
<keyword evidence="5 10" id="KW-1133">Transmembrane helix</keyword>
<sequence length="181" mass="20384">MRANQRKVYNMDPLQPPLISKYEWEYKNDINQRMRVPDKLSVATSLPNLDSSKDHGSDCKDDVVSSTEHRESTPGYSPDLVTNKEVQPDFRSTSKARDIVDASVTALNSAQASETNTLISRPNPGDRLRLAENRLNNLEIHVARLSSQLRTLEQQQAILGGVISIYFGLKIIRFLLSGLFK</sequence>
<dbReference type="Proteomes" id="UP000321570">
    <property type="component" value="Unassembled WGS sequence"/>
</dbReference>
<reference evidence="12 13" key="1">
    <citation type="submission" date="2019-07" db="EMBL/GenBank/DDBJ databases">
        <authorList>
            <person name="Jastrzebski P J."/>
            <person name="Paukszto L."/>
            <person name="Jastrzebski P J."/>
        </authorList>
    </citation>
    <scope>NUCLEOTIDE SEQUENCE [LARGE SCALE GENOMIC DNA]</scope>
    <source>
        <strain evidence="12 13">WMS-il1</strain>
    </source>
</reference>
<dbReference type="GO" id="GO:0005741">
    <property type="term" value="C:mitochondrial outer membrane"/>
    <property type="evidence" value="ECO:0007669"/>
    <property type="project" value="UniProtKB-SubCell"/>
</dbReference>
<evidence type="ECO:0000256" key="7">
    <source>
        <dbReference type="ARBA" id="ARBA00023136"/>
    </source>
</evidence>
<keyword evidence="7 10" id="KW-0472">Membrane</keyword>
<dbReference type="AlphaFoldDB" id="A0A564YB52"/>
<keyword evidence="13" id="KW-1185">Reference proteome</keyword>
<evidence type="ECO:0000313" key="13">
    <source>
        <dbReference type="Proteomes" id="UP000321570"/>
    </source>
</evidence>
<feature type="coiled-coil region" evidence="8">
    <location>
        <begin position="128"/>
        <end position="155"/>
    </location>
</feature>
<feature type="transmembrane region" description="Helical" evidence="10">
    <location>
        <begin position="157"/>
        <end position="176"/>
    </location>
</feature>
<proteinExistence type="predicted"/>
<evidence type="ECO:0000256" key="6">
    <source>
        <dbReference type="ARBA" id="ARBA00023128"/>
    </source>
</evidence>
<dbReference type="EMBL" id="CABIJS010000123">
    <property type="protein sequence ID" value="VUZ44502.1"/>
    <property type="molecule type" value="Genomic_DNA"/>
</dbReference>
<protein>
    <recommendedName>
        <fullName evidence="11">Mff-like domain-containing protein</fullName>
    </recommendedName>
</protein>
<evidence type="ECO:0000256" key="10">
    <source>
        <dbReference type="SAM" id="Phobius"/>
    </source>
</evidence>
<evidence type="ECO:0000256" key="5">
    <source>
        <dbReference type="ARBA" id="ARBA00022989"/>
    </source>
</evidence>
<name>A0A564YB52_HYMDI</name>
<dbReference type="Pfam" id="PF05644">
    <property type="entry name" value="Miff"/>
    <property type="match status" value="1"/>
</dbReference>
<dbReference type="InterPro" id="IPR039433">
    <property type="entry name" value="Mff-like_dom"/>
</dbReference>
<comment type="subcellular location">
    <subcellularLocation>
        <location evidence="1">Membrane</location>
        <topology evidence="1">Single-pass membrane protein</topology>
    </subcellularLocation>
    <subcellularLocation>
        <location evidence="2">Mitochondrion outer membrane</location>
    </subcellularLocation>
</comment>
<evidence type="ECO:0000256" key="4">
    <source>
        <dbReference type="ARBA" id="ARBA00022787"/>
    </source>
</evidence>
<keyword evidence="8" id="KW-0175">Coiled coil</keyword>
<feature type="domain" description="Mff-like" evidence="11">
    <location>
        <begin position="22"/>
        <end position="46"/>
    </location>
</feature>